<dbReference type="InterPro" id="IPR001650">
    <property type="entry name" value="Helicase_C-like"/>
</dbReference>
<feature type="region of interest" description="Disordered" evidence="2">
    <location>
        <begin position="1021"/>
        <end position="1048"/>
    </location>
</feature>
<dbReference type="InterPro" id="IPR027417">
    <property type="entry name" value="P-loop_NTPase"/>
</dbReference>
<evidence type="ECO:0000259" key="3">
    <source>
        <dbReference type="PROSITE" id="PS51192"/>
    </source>
</evidence>
<dbReference type="PROSITE" id="PS51192">
    <property type="entry name" value="HELICASE_ATP_BIND_1"/>
    <property type="match status" value="1"/>
</dbReference>
<feature type="compositionally biased region" description="Basic residues" evidence="2">
    <location>
        <begin position="234"/>
        <end position="254"/>
    </location>
</feature>
<dbReference type="SUPFAM" id="SSF52540">
    <property type="entry name" value="P-loop containing nucleoside triphosphate hydrolases"/>
    <property type="match status" value="2"/>
</dbReference>
<evidence type="ECO:0000256" key="1">
    <source>
        <dbReference type="ARBA" id="ARBA00022801"/>
    </source>
</evidence>
<dbReference type="InterPro" id="IPR049730">
    <property type="entry name" value="SNF2/RAD54-like_C"/>
</dbReference>
<dbReference type="PROSITE" id="PS51194">
    <property type="entry name" value="HELICASE_CTER"/>
    <property type="match status" value="1"/>
</dbReference>
<dbReference type="PANTHER" id="PTHR10799">
    <property type="entry name" value="SNF2/RAD54 HELICASE FAMILY"/>
    <property type="match status" value="1"/>
</dbReference>
<feature type="compositionally biased region" description="Polar residues" evidence="2">
    <location>
        <begin position="25"/>
        <end position="35"/>
    </location>
</feature>
<dbReference type="Pfam" id="PF00271">
    <property type="entry name" value="Helicase_C"/>
    <property type="match status" value="1"/>
</dbReference>
<feature type="region of interest" description="Disordered" evidence="2">
    <location>
        <begin position="73"/>
        <end position="207"/>
    </location>
</feature>
<dbReference type="InterPro" id="IPR038718">
    <property type="entry name" value="SNF2-like_sf"/>
</dbReference>
<dbReference type="AlphaFoldDB" id="A0A9W7LDF6"/>
<feature type="domain" description="Helicase ATP-binding" evidence="3">
    <location>
        <begin position="392"/>
        <end position="601"/>
    </location>
</feature>
<feature type="compositionally biased region" description="Low complexity" evidence="2">
    <location>
        <begin position="180"/>
        <end position="193"/>
    </location>
</feature>
<feature type="region of interest" description="Disordered" evidence="2">
    <location>
        <begin position="279"/>
        <end position="308"/>
    </location>
</feature>
<comment type="caution">
    <text evidence="5">The sequence shown here is derived from an EMBL/GenBank/DDBJ whole genome shotgun (WGS) entry which is preliminary data.</text>
</comment>
<dbReference type="Gene3D" id="3.40.50.300">
    <property type="entry name" value="P-loop containing nucleotide triphosphate hydrolases"/>
    <property type="match status" value="1"/>
</dbReference>
<keyword evidence="1" id="KW-0378">Hydrolase</keyword>
<dbReference type="InterPro" id="IPR000330">
    <property type="entry name" value="SNF2_N"/>
</dbReference>
<dbReference type="GO" id="GO:0005524">
    <property type="term" value="F:ATP binding"/>
    <property type="evidence" value="ECO:0007669"/>
    <property type="project" value="InterPro"/>
</dbReference>
<evidence type="ECO:0000259" key="4">
    <source>
        <dbReference type="PROSITE" id="PS51194"/>
    </source>
</evidence>
<accession>A0A9W7LDF6</accession>
<feature type="region of interest" description="Disordered" evidence="2">
    <location>
        <begin position="1"/>
        <end position="37"/>
    </location>
</feature>
<evidence type="ECO:0000313" key="6">
    <source>
        <dbReference type="Proteomes" id="UP001165065"/>
    </source>
</evidence>
<dbReference type="Gene3D" id="3.40.50.10810">
    <property type="entry name" value="Tandem AAA-ATPase domain"/>
    <property type="match status" value="1"/>
</dbReference>
<dbReference type="Pfam" id="PF00176">
    <property type="entry name" value="SNF2-rel_dom"/>
    <property type="match status" value="1"/>
</dbReference>
<gene>
    <name evidence="5" type="ORF">TrCOL_g1012</name>
</gene>
<organism evidence="5 6">
    <name type="scientific">Triparma columacea</name>
    <dbReference type="NCBI Taxonomy" id="722753"/>
    <lineage>
        <taxon>Eukaryota</taxon>
        <taxon>Sar</taxon>
        <taxon>Stramenopiles</taxon>
        <taxon>Ochrophyta</taxon>
        <taxon>Bolidophyceae</taxon>
        <taxon>Parmales</taxon>
        <taxon>Triparmaceae</taxon>
        <taxon>Triparma</taxon>
    </lineage>
</organism>
<feature type="compositionally biased region" description="Acidic residues" evidence="2">
    <location>
        <begin position="123"/>
        <end position="143"/>
    </location>
</feature>
<sequence length="1048" mass="117157">MDLSQFSCPSGGAGKGQLSDDDSESTPQLYQTSGRGASLVKKVQVSKHFEGVNNTLAGHERKALLAKQGYKNTGVSSGEWLSTKKSVKDVEKSKKIAEKARKEKLSKKKFQKDRSPDGVDGIDFFEEEEDGSYEEEDDEDESSLDSPSPVKRKKSEKQFHARMEMKKKRRAGESDGGTLAGAASPSTTTTLAPNSEGTLGGFFASLPPPKDHIDLTVDDTYDDFDDITTPQTHKPGKGGRLVKKSQKSVLHNHKPNYAIDDEDDGDESVVEVGEVDEWEAELGEVDDMVEDDDDEEESEAEEEDEMDGDLVEANDLLKDIEALVHDIHSKVDKWSKVVVEGGAFALDQINSDPSSSDANWISADLISKLCPNLKLAPYQVVGVNWLAVLSRQRFRGKDVNGIIGDEMGLGKTVQTIAFLRWFKEYGGGIEEKENTAAPSTARKTFYDSDDEPDPPPPTYKKILDPHLIVVPASVLDNWAREFSKFAPDLEILKYHGSQAHRKDIQSQIRRERNIPGTKLPDVVLTTFTYFSSEKSDDRTFLKKFDFNYLIVDEGHTLKNPEGARYRNLHKFKTKHRILLTGTPVQNNPKELMALLTFLMPLFKKKKGSVYGDETEDDGGAKMLTHFVTLKSDKTNTTDDSNGFDENSGYQKLKNLMAPFILRRRKDQVLSQILPSKTQVLKRVKMSEQTNEIYNNIMRTHAAAKLNQQQSKNIFTELRKVSNQPLLLRTRWTDSKSVATLTRWLRNSGFFGQDQTLTDDLVRSEIAKMSDFAIHSACQSMMQEKPILVEHLSRFTLVENDLFTSPKCLLLRTMLPQLVSEGHRILLFSQWKMNLDILQCLLEALGLKYHRLDGDLKVNERMEIIDSFNNDPSFKVFLLSTRAGGMGINLTSADTCIIHDCDFNPTMDQQAEDRCHRIGQKKPVTVYKLVCEGTVDEGIYNLAVRKMAANKAILNDEQGKGGQAASKGNDKKDISMLVSEAFQKFYETENAKGSIGGIVKAAEAEVSSVPAPVANEKVINLDHSDSDDGCNRKSAQDKNTFFSEDSDSD</sequence>
<dbReference type="EMBL" id="BRYA01000323">
    <property type="protein sequence ID" value="GMI47020.1"/>
    <property type="molecule type" value="Genomic_DNA"/>
</dbReference>
<feature type="compositionally biased region" description="Basic and acidic residues" evidence="2">
    <location>
        <begin position="86"/>
        <end position="103"/>
    </location>
</feature>
<dbReference type="OrthoDB" id="448448at2759"/>
<dbReference type="Proteomes" id="UP001165065">
    <property type="component" value="Unassembled WGS sequence"/>
</dbReference>
<feature type="region of interest" description="Disordered" evidence="2">
    <location>
        <begin position="226"/>
        <end position="266"/>
    </location>
</feature>
<feature type="compositionally biased region" description="Basic and acidic residues" evidence="2">
    <location>
        <begin position="1021"/>
        <end position="1035"/>
    </location>
</feature>
<protein>
    <submittedName>
        <fullName evidence="5">Uncharacterized protein</fullName>
    </submittedName>
</protein>
<proteinExistence type="predicted"/>
<feature type="region of interest" description="Disordered" evidence="2">
    <location>
        <begin position="432"/>
        <end position="456"/>
    </location>
</feature>
<name>A0A9W7LDF6_9STRA</name>
<dbReference type="CDD" id="cd18793">
    <property type="entry name" value="SF2_C_SNF"/>
    <property type="match status" value="1"/>
</dbReference>
<dbReference type="SMART" id="SM00490">
    <property type="entry name" value="HELICc"/>
    <property type="match status" value="1"/>
</dbReference>
<dbReference type="SMART" id="SM00487">
    <property type="entry name" value="DEXDc"/>
    <property type="match status" value="1"/>
</dbReference>
<dbReference type="GO" id="GO:0016787">
    <property type="term" value="F:hydrolase activity"/>
    <property type="evidence" value="ECO:0007669"/>
    <property type="project" value="UniProtKB-KW"/>
</dbReference>
<evidence type="ECO:0000313" key="5">
    <source>
        <dbReference type="EMBL" id="GMI47020.1"/>
    </source>
</evidence>
<feature type="domain" description="Helicase C-terminal" evidence="4">
    <location>
        <begin position="809"/>
        <end position="973"/>
    </location>
</feature>
<reference evidence="6" key="1">
    <citation type="journal article" date="2023" name="Commun. Biol.">
        <title>Genome analysis of Parmales, the sister group of diatoms, reveals the evolutionary specialization of diatoms from phago-mixotrophs to photoautotrophs.</title>
        <authorList>
            <person name="Ban H."/>
            <person name="Sato S."/>
            <person name="Yoshikawa S."/>
            <person name="Yamada K."/>
            <person name="Nakamura Y."/>
            <person name="Ichinomiya M."/>
            <person name="Sato N."/>
            <person name="Blanc-Mathieu R."/>
            <person name="Endo H."/>
            <person name="Kuwata A."/>
            <person name="Ogata H."/>
        </authorList>
    </citation>
    <scope>NUCLEOTIDE SEQUENCE [LARGE SCALE GENOMIC DNA]</scope>
</reference>
<keyword evidence="6" id="KW-1185">Reference proteome</keyword>
<dbReference type="InterPro" id="IPR014001">
    <property type="entry name" value="Helicase_ATP-bd"/>
</dbReference>
<evidence type="ECO:0000256" key="2">
    <source>
        <dbReference type="SAM" id="MobiDB-lite"/>
    </source>
</evidence>